<accession>A0A6A4VZ39</accession>
<dbReference type="EMBL" id="VIIS01001665">
    <property type="protein sequence ID" value="KAF0294741.1"/>
    <property type="molecule type" value="Genomic_DNA"/>
</dbReference>
<dbReference type="EMBL" id="VIIS01001648">
    <property type="protein sequence ID" value="KAF0294939.1"/>
    <property type="molecule type" value="Genomic_DNA"/>
</dbReference>
<dbReference type="Proteomes" id="UP000440578">
    <property type="component" value="Unassembled WGS sequence"/>
</dbReference>
<proteinExistence type="predicted"/>
<evidence type="ECO:0000313" key="2">
    <source>
        <dbReference type="EMBL" id="KAF0294939.1"/>
    </source>
</evidence>
<keyword evidence="3" id="KW-1185">Reference proteome</keyword>
<evidence type="ECO:0000313" key="3">
    <source>
        <dbReference type="Proteomes" id="UP000440578"/>
    </source>
</evidence>
<gene>
    <name evidence="2" type="ORF">FJT64_007466</name>
    <name evidence="1" type="ORF">FJT64_007631</name>
</gene>
<protein>
    <submittedName>
        <fullName evidence="1">Uncharacterized protein</fullName>
    </submittedName>
</protein>
<dbReference type="AlphaFoldDB" id="A0A6A4VZ39"/>
<comment type="caution">
    <text evidence="1">The sequence shown here is derived from an EMBL/GenBank/DDBJ whole genome shotgun (WGS) entry which is preliminary data.</text>
</comment>
<name>A0A6A4VZ39_AMPAM</name>
<reference evidence="1 3" key="1">
    <citation type="submission" date="2019-07" db="EMBL/GenBank/DDBJ databases">
        <title>Draft genome assembly of a fouling barnacle, Amphibalanus amphitrite (Darwin, 1854): The first reference genome for Thecostraca.</title>
        <authorList>
            <person name="Kim W."/>
        </authorList>
    </citation>
    <scope>NUCLEOTIDE SEQUENCE [LARGE SCALE GENOMIC DNA]</scope>
    <source>
        <strain evidence="1">SNU_AA5</strain>
        <tissue evidence="1">Soma without cirri and trophi</tissue>
    </source>
</reference>
<evidence type="ECO:0000313" key="1">
    <source>
        <dbReference type="EMBL" id="KAF0294741.1"/>
    </source>
</evidence>
<organism evidence="1 3">
    <name type="scientific">Amphibalanus amphitrite</name>
    <name type="common">Striped barnacle</name>
    <name type="synonym">Balanus amphitrite</name>
    <dbReference type="NCBI Taxonomy" id="1232801"/>
    <lineage>
        <taxon>Eukaryota</taxon>
        <taxon>Metazoa</taxon>
        <taxon>Ecdysozoa</taxon>
        <taxon>Arthropoda</taxon>
        <taxon>Crustacea</taxon>
        <taxon>Multicrustacea</taxon>
        <taxon>Cirripedia</taxon>
        <taxon>Thoracica</taxon>
        <taxon>Thoracicalcarea</taxon>
        <taxon>Balanomorpha</taxon>
        <taxon>Balanoidea</taxon>
        <taxon>Balanidae</taxon>
        <taxon>Amphibalaninae</taxon>
        <taxon>Amphibalanus</taxon>
    </lineage>
</organism>
<sequence length="80" mass="9015">MWRTSRAPTGSSCCTFPVKHQPSFFHIVETQLFWLTGNPQSPQHVFCAERGVGAGVQESACVNIRAIISMHPYRHDLKQC</sequence>